<dbReference type="Proteomes" id="UP001274896">
    <property type="component" value="Unassembled WGS sequence"/>
</dbReference>
<evidence type="ECO:0000313" key="3">
    <source>
        <dbReference type="Proteomes" id="UP001274896"/>
    </source>
</evidence>
<keyword evidence="3" id="KW-1185">Reference proteome</keyword>
<dbReference type="InterPro" id="IPR036412">
    <property type="entry name" value="HAD-like_sf"/>
</dbReference>
<dbReference type="PANTHER" id="PTHR21485">
    <property type="entry name" value="HAD SUPERFAMILY MEMBERS CMAS AND KDSC"/>
    <property type="match status" value="1"/>
</dbReference>
<dbReference type="Gene3D" id="3.40.50.1000">
    <property type="entry name" value="HAD superfamily/HAD-like"/>
    <property type="match status" value="1"/>
</dbReference>
<dbReference type="Gene3D" id="3.90.550.10">
    <property type="entry name" value="Spore Coat Polysaccharide Biosynthesis Protein SpsA, Chain A"/>
    <property type="match status" value="1"/>
</dbReference>
<organism evidence="2 3">
    <name type="scientific">Hemibagrus guttatus</name>
    <dbReference type="NCBI Taxonomy" id="175788"/>
    <lineage>
        <taxon>Eukaryota</taxon>
        <taxon>Metazoa</taxon>
        <taxon>Chordata</taxon>
        <taxon>Craniata</taxon>
        <taxon>Vertebrata</taxon>
        <taxon>Euteleostomi</taxon>
        <taxon>Actinopterygii</taxon>
        <taxon>Neopterygii</taxon>
        <taxon>Teleostei</taxon>
        <taxon>Ostariophysi</taxon>
        <taxon>Siluriformes</taxon>
        <taxon>Bagridae</taxon>
        <taxon>Hemibagrus</taxon>
    </lineage>
</organism>
<dbReference type="SUPFAM" id="SSF53448">
    <property type="entry name" value="Nucleotide-diphospho-sugar transferases"/>
    <property type="match status" value="1"/>
</dbReference>
<sequence length="292" mass="33380">MMTKQDYESVFAVVRRHHFRWQEIKKGEATSTRALNLDPSRRPRRQDWDGELCENGSFYFATKDLVNQGLLQGGKMAYFEMQPEYSVDIDVDIDWPVAEQRVLRFGYFGKDDPEMVRLLLCNMSGCLTDGQIYLSAAGEEILSINTRDLTGIRMLQQEGMEVILISSSDNPVPDVFAEKLSQKTGCEVRHLKEEKQVELEKLLKEKELVWKEVAYIGERATYQVEQRSNDVPDVDCLNLAGLSAVPLDVPMVVLNAAKYPCQRAAGRGALREFIEHILLMKKGAKFQKEKDH</sequence>
<reference evidence="2" key="1">
    <citation type="submission" date="2023-06" db="EMBL/GenBank/DDBJ databases">
        <title>Male Hemibagrus guttatus genome.</title>
        <authorList>
            <person name="Bian C."/>
        </authorList>
    </citation>
    <scope>NUCLEOTIDE SEQUENCE</scope>
    <source>
        <strain evidence="2">Male_cb2023</strain>
        <tissue evidence="2">Muscle</tissue>
    </source>
</reference>
<dbReference type="EMBL" id="JAUCMX010000018">
    <property type="protein sequence ID" value="KAK3517875.1"/>
    <property type="molecule type" value="Genomic_DNA"/>
</dbReference>
<evidence type="ECO:0000313" key="2">
    <source>
        <dbReference type="EMBL" id="KAK3517875.1"/>
    </source>
</evidence>
<dbReference type="SUPFAM" id="SSF56784">
    <property type="entry name" value="HAD-like"/>
    <property type="match status" value="1"/>
</dbReference>
<dbReference type="PANTHER" id="PTHR21485:SF3">
    <property type="entry name" value="N-ACYLNEURAMINATE CYTIDYLYLTRANSFERASE"/>
    <property type="match status" value="1"/>
</dbReference>
<dbReference type="AlphaFoldDB" id="A0AAE0QCR5"/>
<proteinExistence type="predicted"/>
<name>A0AAE0QCR5_9TELE</name>
<protein>
    <recommendedName>
        <fullName evidence="4">N-acylneuraminate cytidylyltransferase</fullName>
    </recommendedName>
</protein>
<evidence type="ECO:0008006" key="4">
    <source>
        <dbReference type="Google" id="ProtNLM"/>
    </source>
</evidence>
<dbReference type="InterPro" id="IPR050793">
    <property type="entry name" value="CMP-NeuNAc_synthase"/>
</dbReference>
<evidence type="ECO:0000256" key="1">
    <source>
        <dbReference type="ARBA" id="ARBA00022695"/>
    </source>
</evidence>
<dbReference type="InterPro" id="IPR023214">
    <property type="entry name" value="HAD_sf"/>
</dbReference>
<dbReference type="InterPro" id="IPR029044">
    <property type="entry name" value="Nucleotide-diphossugar_trans"/>
</dbReference>
<keyword evidence="1" id="KW-0548">Nucleotidyltransferase</keyword>
<comment type="caution">
    <text evidence="2">The sequence shown here is derived from an EMBL/GenBank/DDBJ whole genome shotgun (WGS) entry which is preliminary data.</text>
</comment>
<dbReference type="GO" id="GO:0008781">
    <property type="term" value="F:N-acylneuraminate cytidylyltransferase activity"/>
    <property type="evidence" value="ECO:0007669"/>
    <property type="project" value="TreeGrafter"/>
</dbReference>
<gene>
    <name evidence="2" type="ORF">QTP70_021838</name>
</gene>
<keyword evidence="1" id="KW-0808">Transferase</keyword>
<accession>A0AAE0QCR5</accession>